<evidence type="ECO:0000313" key="4">
    <source>
        <dbReference type="EMBL" id="MCC2617011.1"/>
    </source>
</evidence>
<dbReference type="InterPro" id="IPR003782">
    <property type="entry name" value="SCO1/SenC"/>
</dbReference>
<comment type="caution">
    <text evidence="4">The sequence shown here is derived from an EMBL/GenBank/DDBJ whole genome shotgun (WGS) entry which is preliminary data.</text>
</comment>
<dbReference type="EMBL" id="JAJEWP010000003">
    <property type="protein sequence ID" value="MCC2617011.1"/>
    <property type="molecule type" value="Genomic_DNA"/>
</dbReference>
<dbReference type="PANTHER" id="PTHR12151">
    <property type="entry name" value="ELECTRON TRANSPORT PROTIN SCO1/SENC FAMILY MEMBER"/>
    <property type="match status" value="1"/>
</dbReference>
<accession>A0ABS8GCT3</accession>
<sequence length="213" mass="23561">MNQRILLGSAAAIALVIGLYLAVVIAPPSEPESPQYMQQYPQPRALPPFALYTGNQGEFTQQDLQDNWTLAFVGYTFCPDICPTTLAELNRIYPLLQQQVKDTPLQVLFISVDPNRDDAQRLGEYIRFFNPDFIAASAEHKTLFPLVRAMGMMYAIADDTSDGEYLVDHSAAVVVINPQGQVIGRFKPTHAPGQLAISDGDQILADLPRLLAR</sequence>
<dbReference type="RefSeq" id="WP_229160884.1">
    <property type="nucleotide sequence ID" value="NZ_JAJEWP010000003.1"/>
</dbReference>
<proteinExistence type="inferred from homology"/>
<dbReference type="InterPro" id="IPR013766">
    <property type="entry name" value="Thioredoxin_domain"/>
</dbReference>
<dbReference type="InterPro" id="IPR036249">
    <property type="entry name" value="Thioredoxin-like_sf"/>
</dbReference>
<keyword evidence="5" id="KW-1185">Reference proteome</keyword>
<dbReference type="PROSITE" id="PS51352">
    <property type="entry name" value="THIOREDOXIN_2"/>
    <property type="match status" value="1"/>
</dbReference>
<dbReference type="Gene3D" id="3.40.30.10">
    <property type="entry name" value="Glutaredoxin"/>
    <property type="match status" value="1"/>
</dbReference>
<keyword evidence="2" id="KW-0186">Copper</keyword>
<comment type="similarity">
    <text evidence="1">Belongs to the SCO1/2 family.</text>
</comment>
<evidence type="ECO:0000313" key="5">
    <source>
        <dbReference type="Proteomes" id="UP001520878"/>
    </source>
</evidence>
<evidence type="ECO:0000256" key="2">
    <source>
        <dbReference type="ARBA" id="ARBA00023008"/>
    </source>
</evidence>
<name>A0ABS8GCT3_9ALTE</name>
<evidence type="ECO:0000256" key="1">
    <source>
        <dbReference type="ARBA" id="ARBA00010996"/>
    </source>
</evidence>
<dbReference type="Proteomes" id="UP001520878">
    <property type="component" value="Unassembled WGS sequence"/>
</dbReference>
<feature type="domain" description="Thioredoxin" evidence="3">
    <location>
        <begin position="40"/>
        <end position="212"/>
    </location>
</feature>
<protein>
    <submittedName>
        <fullName evidence="4">SCO family protein</fullName>
    </submittedName>
</protein>
<dbReference type="CDD" id="cd02968">
    <property type="entry name" value="SCO"/>
    <property type="match status" value="1"/>
</dbReference>
<dbReference type="Pfam" id="PF02630">
    <property type="entry name" value="SCO1-SenC"/>
    <property type="match status" value="1"/>
</dbReference>
<dbReference type="PANTHER" id="PTHR12151:SF25">
    <property type="entry name" value="LINALOOL DEHYDRATASE_ISOMERASE DOMAIN-CONTAINING PROTEIN"/>
    <property type="match status" value="1"/>
</dbReference>
<gene>
    <name evidence="4" type="ORF">LJ739_12230</name>
</gene>
<dbReference type="SUPFAM" id="SSF52833">
    <property type="entry name" value="Thioredoxin-like"/>
    <property type="match status" value="1"/>
</dbReference>
<evidence type="ECO:0000259" key="3">
    <source>
        <dbReference type="PROSITE" id="PS51352"/>
    </source>
</evidence>
<organism evidence="4 5">
    <name type="scientific">Fluctibacter halophilus</name>
    <dbReference type="NCBI Taxonomy" id="226011"/>
    <lineage>
        <taxon>Bacteria</taxon>
        <taxon>Pseudomonadati</taxon>
        <taxon>Pseudomonadota</taxon>
        <taxon>Gammaproteobacteria</taxon>
        <taxon>Alteromonadales</taxon>
        <taxon>Alteromonadaceae</taxon>
        <taxon>Fluctibacter</taxon>
    </lineage>
</organism>
<reference evidence="4 5" key="1">
    <citation type="submission" date="2021-10" db="EMBL/GenBank/DDBJ databases">
        <title>Draft genome of Aestuariibacter halophilus JC2043.</title>
        <authorList>
            <person name="Emsley S.A."/>
            <person name="Pfannmuller K.M."/>
            <person name="Ushijima B."/>
            <person name="Saw J.H."/>
            <person name="Videau P."/>
        </authorList>
    </citation>
    <scope>NUCLEOTIDE SEQUENCE [LARGE SCALE GENOMIC DNA]</scope>
    <source>
        <strain evidence="4 5">JC2043</strain>
    </source>
</reference>